<dbReference type="Proteomes" id="UP000182229">
    <property type="component" value="Unassembled WGS sequence"/>
</dbReference>
<protein>
    <recommendedName>
        <fullName evidence="4">Lipoprotein</fullName>
    </recommendedName>
</protein>
<evidence type="ECO:0000313" key="2">
    <source>
        <dbReference type="EMBL" id="OJH34224.1"/>
    </source>
</evidence>
<name>A0A1L9AW56_9BACT</name>
<feature type="chain" id="PRO_5012769868" description="Lipoprotein" evidence="1">
    <location>
        <begin position="26"/>
        <end position="117"/>
    </location>
</feature>
<evidence type="ECO:0000256" key="1">
    <source>
        <dbReference type="SAM" id="SignalP"/>
    </source>
</evidence>
<keyword evidence="1" id="KW-0732">Signal</keyword>
<gene>
    <name evidence="2" type="ORF">BON30_44690</name>
</gene>
<proteinExistence type="predicted"/>
<dbReference type="AlphaFoldDB" id="A0A1L9AW56"/>
<keyword evidence="3" id="KW-1185">Reference proteome</keyword>
<feature type="signal peptide" evidence="1">
    <location>
        <begin position="1"/>
        <end position="25"/>
    </location>
</feature>
<evidence type="ECO:0000313" key="3">
    <source>
        <dbReference type="Proteomes" id="UP000182229"/>
    </source>
</evidence>
<comment type="caution">
    <text evidence="2">The sequence shown here is derived from an EMBL/GenBank/DDBJ whole genome shotgun (WGS) entry which is preliminary data.</text>
</comment>
<sequence length="117" mass="11857">MKLRWNVLGAVVLGLGLAGCGVTMGAACTSDDECGDMGFCITTANTPGGYCSESCFPGKDETCPSGSTCVSTGARADVSACFIKCETNSDCRTGYQCISNFRGAAFPVCAAPDAPPS</sequence>
<dbReference type="OrthoDB" id="5518792at2"/>
<dbReference type="PROSITE" id="PS51257">
    <property type="entry name" value="PROKAR_LIPOPROTEIN"/>
    <property type="match status" value="1"/>
</dbReference>
<dbReference type="STRING" id="83449.BON30_44690"/>
<evidence type="ECO:0008006" key="4">
    <source>
        <dbReference type="Google" id="ProtNLM"/>
    </source>
</evidence>
<organism evidence="2 3">
    <name type="scientific">Cystobacter ferrugineus</name>
    <dbReference type="NCBI Taxonomy" id="83449"/>
    <lineage>
        <taxon>Bacteria</taxon>
        <taxon>Pseudomonadati</taxon>
        <taxon>Myxococcota</taxon>
        <taxon>Myxococcia</taxon>
        <taxon>Myxococcales</taxon>
        <taxon>Cystobacterineae</taxon>
        <taxon>Archangiaceae</taxon>
        <taxon>Cystobacter</taxon>
    </lineage>
</organism>
<accession>A0A1L9AW56</accession>
<reference evidence="2 3" key="2">
    <citation type="submission" date="2016-12" db="EMBL/GenBank/DDBJ databases">
        <title>Draft Genome Sequence of Cystobacter ferrugineus Strain Cbfe23.</title>
        <authorList>
            <person name="Akbar S."/>
            <person name="Dowd S.E."/>
            <person name="Stevens D.C."/>
        </authorList>
    </citation>
    <scope>NUCLEOTIDE SEQUENCE [LARGE SCALE GENOMIC DNA]</scope>
    <source>
        <strain evidence="2 3">Cbfe23</strain>
    </source>
</reference>
<dbReference type="EMBL" id="MPIN01000021">
    <property type="protein sequence ID" value="OJH34224.1"/>
    <property type="molecule type" value="Genomic_DNA"/>
</dbReference>
<dbReference type="RefSeq" id="WP_071904745.1">
    <property type="nucleotide sequence ID" value="NZ_MPIN01000021.1"/>
</dbReference>
<reference evidence="3" key="1">
    <citation type="submission" date="2016-11" db="EMBL/GenBank/DDBJ databases">
        <authorList>
            <person name="Shukria A."/>
            <person name="Stevens D.C."/>
        </authorList>
    </citation>
    <scope>NUCLEOTIDE SEQUENCE [LARGE SCALE GENOMIC DNA]</scope>
    <source>
        <strain evidence="3">Cbfe23</strain>
    </source>
</reference>